<dbReference type="OrthoDB" id="428577at2759"/>
<reference evidence="1" key="1">
    <citation type="journal article" date="2020" name="Fungal Divers.">
        <title>Resolving the Mortierellaceae phylogeny through synthesis of multi-gene phylogenetics and phylogenomics.</title>
        <authorList>
            <person name="Vandepol N."/>
            <person name="Liber J."/>
            <person name="Desiro A."/>
            <person name="Na H."/>
            <person name="Kennedy M."/>
            <person name="Barry K."/>
            <person name="Grigoriev I.V."/>
            <person name="Miller A.N."/>
            <person name="O'Donnell K."/>
            <person name="Stajich J.E."/>
            <person name="Bonito G."/>
        </authorList>
    </citation>
    <scope>NUCLEOTIDE SEQUENCE</scope>
    <source>
        <strain evidence="1">NRRL 6426</strain>
    </source>
</reference>
<organism evidence="1 2">
    <name type="scientific">Linnemannia schmuckeri</name>
    <dbReference type="NCBI Taxonomy" id="64567"/>
    <lineage>
        <taxon>Eukaryota</taxon>
        <taxon>Fungi</taxon>
        <taxon>Fungi incertae sedis</taxon>
        <taxon>Mucoromycota</taxon>
        <taxon>Mortierellomycotina</taxon>
        <taxon>Mortierellomycetes</taxon>
        <taxon>Mortierellales</taxon>
        <taxon>Mortierellaceae</taxon>
        <taxon>Linnemannia</taxon>
    </lineage>
</organism>
<feature type="non-terminal residue" evidence="1">
    <location>
        <position position="89"/>
    </location>
</feature>
<evidence type="ECO:0000313" key="2">
    <source>
        <dbReference type="Proteomes" id="UP000748756"/>
    </source>
</evidence>
<sequence length="89" mass="10260">MSFETVELAETKLMCPVCYNSDTLVPVTVGFRTCQYRFFGIKETGEQFTSEWTEVAKENAYQQFAPDNQATWKRLIIESSDMHDSDNCT</sequence>
<dbReference type="AlphaFoldDB" id="A0A9P5R2T2"/>
<evidence type="ECO:0000313" key="1">
    <source>
        <dbReference type="EMBL" id="KAF9119095.1"/>
    </source>
</evidence>
<name>A0A9P5R2T2_9FUNG</name>
<accession>A0A9P5R2T2</accession>
<protein>
    <submittedName>
        <fullName evidence="1">Uncharacterized protein</fullName>
    </submittedName>
</protein>
<comment type="caution">
    <text evidence="1">The sequence shown here is derived from an EMBL/GenBank/DDBJ whole genome shotgun (WGS) entry which is preliminary data.</text>
</comment>
<keyword evidence="2" id="KW-1185">Reference proteome</keyword>
<dbReference type="EMBL" id="JAAAUQ010003069">
    <property type="protein sequence ID" value="KAF9119095.1"/>
    <property type="molecule type" value="Genomic_DNA"/>
</dbReference>
<gene>
    <name evidence="1" type="ORF">BG015_006427</name>
</gene>
<proteinExistence type="predicted"/>
<dbReference type="Proteomes" id="UP000748756">
    <property type="component" value="Unassembled WGS sequence"/>
</dbReference>